<dbReference type="InterPro" id="IPR031165">
    <property type="entry name" value="GNAT_YJDJ"/>
</dbReference>
<evidence type="ECO:0000313" key="3">
    <source>
        <dbReference type="Proteomes" id="UP001222770"/>
    </source>
</evidence>
<dbReference type="InterPro" id="IPR045057">
    <property type="entry name" value="Gcn5-rel_NAT"/>
</dbReference>
<dbReference type="Gene3D" id="3.40.630.30">
    <property type="match status" value="1"/>
</dbReference>
<dbReference type="PANTHER" id="PTHR31435">
    <property type="entry name" value="PROTEIN NATD1"/>
    <property type="match status" value="1"/>
</dbReference>
<dbReference type="PROSITE" id="PS51729">
    <property type="entry name" value="GNAT_YJDJ"/>
    <property type="match status" value="1"/>
</dbReference>
<dbReference type="InterPro" id="IPR016181">
    <property type="entry name" value="Acyl_CoA_acyltransferase"/>
</dbReference>
<proteinExistence type="predicted"/>
<reference evidence="2 3" key="1">
    <citation type="submission" date="2023-03" db="EMBL/GenBank/DDBJ databases">
        <title>Novosphingobium cyanobacteriorum sp. nov., isolated from a eutrophic reservoir during the Microcystis bloom period.</title>
        <authorList>
            <person name="Kang M."/>
            <person name="Le V."/>
            <person name="Ko S.-R."/>
            <person name="Lee S.-A."/>
            <person name="Ahn C.-Y."/>
        </authorList>
    </citation>
    <scope>NUCLEOTIDE SEQUENCE [LARGE SCALE GENOMIC DNA]</scope>
    <source>
        <strain evidence="2 3">HBC54</strain>
    </source>
</reference>
<dbReference type="RefSeq" id="WP_277276036.1">
    <property type="nucleotide sequence ID" value="NZ_JAROCY010000005.1"/>
</dbReference>
<feature type="domain" description="N-acetyltransferase" evidence="1">
    <location>
        <begin position="16"/>
        <end position="108"/>
    </location>
</feature>
<keyword evidence="3" id="KW-1185">Reference proteome</keyword>
<evidence type="ECO:0000313" key="2">
    <source>
        <dbReference type="EMBL" id="MDF8332832.1"/>
    </source>
</evidence>
<accession>A0ABT6CG82</accession>
<gene>
    <name evidence="2" type="ORF">POM99_06450</name>
</gene>
<dbReference type="SUPFAM" id="SSF55729">
    <property type="entry name" value="Acyl-CoA N-acyltransferases (Nat)"/>
    <property type="match status" value="1"/>
</dbReference>
<sequence>MSDSPAESATVTITQFDQGARGEYHARVEGSDAIGRLTYRRIEGEAGQEVLVADHTLVPPEIGGRGVAGKLVDALIADARRLGWKIVPQCSYIEAAFRRHPEWADLRA</sequence>
<name>A0ABT6CG82_9SPHN</name>
<comment type="caution">
    <text evidence="2">The sequence shown here is derived from an EMBL/GenBank/DDBJ whole genome shotgun (WGS) entry which is preliminary data.</text>
</comment>
<protein>
    <submittedName>
        <fullName evidence="2">GNAT family N-acetyltransferase</fullName>
    </submittedName>
</protein>
<organism evidence="2 3">
    <name type="scientific">Novosphingobium cyanobacteriorum</name>
    <dbReference type="NCBI Taxonomy" id="3024215"/>
    <lineage>
        <taxon>Bacteria</taxon>
        <taxon>Pseudomonadati</taxon>
        <taxon>Pseudomonadota</taxon>
        <taxon>Alphaproteobacteria</taxon>
        <taxon>Sphingomonadales</taxon>
        <taxon>Sphingomonadaceae</taxon>
        <taxon>Novosphingobium</taxon>
    </lineage>
</organism>
<dbReference type="PANTHER" id="PTHR31435:SF9">
    <property type="entry name" value="PROTEIN NATD1"/>
    <property type="match status" value="1"/>
</dbReference>
<dbReference type="Proteomes" id="UP001222770">
    <property type="component" value="Unassembled WGS sequence"/>
</dbReference>
<dbReference type="EMBL" id="JAROCY010000005">
    <property type="protein sequence ID" value="MDF8332832.1"/>
    <property type="molecule type" value="Genomic_DNA"/>
</dbReference>
<dbReference type="Pfam" id="PF14542">
    <property type="entry name" value="Acetyltransf_CG"/>
    <property type="match status" value="1"/>
</dbReference>
<evidence type="ECO:0000259" key="1">
    <source>
        <dbReference type="PROSITE" id="PS51729"/>
    </source>
</evidence>